<proteinExistence type="predicted"/>
<dbReference type="AlphaFoldDB" id="A0A6H5I7L8"/>
<accession>A0A6H5I7L8</accession>
<name>A0A6H5I7L8_9HYME</name>
<sequence length="163" mass="18455">MSSLSRVEYTIPTTQGREIFLSIKTQQQLKLYERRFGPVRPSSHPRIDMHCSGARPDWFAVFIQVRFVLVADTAGGVGRRSGQVGQDAAVLGSEQGQTQQGTGRRAAAYRRLRYRGRYRGLDARCSGNDDQADRTARHLFQLQSWRVPIDARDKRGRTPLHLA</sequence>
<evidence type="ECO:0000313" key="2">
    <source>
        <dbReference type="Proteomes" id="UP000479190"/>
    </source>
</evidence>
<organism evidence="1 2">
    <name type="scientific">Trichogramma brassicae</name>
    <dbReference type="NCBI Taxonomy" id="86971"/>
    <lineage>
        <taxon>Eukaryota</taxon>
        <taxon>Metazoa</taxon>
        <taxon>Ecdysozoa</taxon>
        <taxon>Arthropoda</taxon>
        <taxon>Hexapoda</taxon>
        <taxon>Insecta</taxon>
        <taxon>Pterygota</taxon>
        <taxon>Neoptera</taxon>
        <taxon>Endopterygota</taxon>
        <taxon>Hymenoptera</taxon>
        <taxon>Apocrita</taxon>
        <taxon>Proctotrupomorpha</taxon>
        <taxon>Chalcidoidea</taxon>
        <taxon>Trichogrammatidae</taxon>
        <taxon>Trichogramma</taxon>
    </lineage>
</organism>
<evidence type="ECO:0000313" key="1">
    <source>
        <dbReference type="EMBL" id="CAB0033391.1"/>
    </source>
</evidence>
<reference evidence="1 2" key="1">
    <citation type="submission" date="2020-02" db="EMBL/GenBank/DDBJ databases">
        <authorList>
            <person name="Ferguson B K."/>
        </authorList>
    </citation>
    <scope>NUCLEOTIDE SEQUENCE [LARGE SCALE GENOMIC DNA]</scope>
</reference>
<protein>
    <submittedName>
        <fullName evidence="1">Uncharacterized protein</fullName>
    </submittedName>
</protein>
<gene>
    <name evidence="1" type="ORF">TBRA_LOCUS5303</name>
</gene>
<dbReference type="EMBL" id="CADCXV010000708">
    <property type="protein sequence ID" value="CAB0033391.1"/>
    <property type="molecule type" value="Genomic_DNA"/>
</dbReference>
<dbReference type="Proteomes" id="UP000479190">
    <property type="component" value="Unassembled WGS sequence"/>
</dbReference>
<keyword evidence="2" id="KW-1185">Reference proteome</keyword>